<gene>
    <name evidence="8" type="ordered locus">Alide2_1773</name>
</gene>
<protein>
    <submittedName>
        <fullName evidence="8">ABC transporter related protein</fullName>
    </submittedName>
</protein>
<evidence type="ECO:0000256" key="5">
    <source>
        <dbReference type="ARBA" id="ARBA00022741"/>
    </source>
</evidence>
<evidence type="ECO:0000256" key="4">
    <source>
        <dbReference type="ARBA" id="ARBA00022475"/>
    </source>
</evidence>
<evidence type="ECO:0000313" key="8">
    <source>
        <dbReference type="EMBL" id="AEB84160.1"/>
    </source>
</evidence>
<feature type="domain" description="ABC transporter" evidence="7">
    <location>
        <begin position="8"/>
        <end position="231"/>
    </location>
</feature>
<evidence type="ECO:0000256" key="3">
    <source>
        <dbReference type="ARBA" id="ARBA00022458"/>
    </source>
</evidence>
<evidence type="ECO:0000259" key="7">
    <source>
        <dbReference type="PROSITE" id="PS50893"/>
    </source>
</evidence>
<sequence>MTQAAPLLSVRGMIKRYGEATVLDGVDFDLSPGEILGIIGPNGAGKTTLMECLVGLLSADGGEVRLHGEPLPAARRREAMFYLPDGIAPWSDQPVWRATGLFRELHGLGAEREATVVRRLELKPVLAKRVSELSKGYRRRLLLVLALLTPQPILILDEPFDGFDLRQTLHVMDLLREVAAERALILSIHQLKDAERICDRLLLLDAGRRLGLGTLADLAAQAGAAHADLEEVFLGLTH</sequence>
<dbReference type="Pfam" id="PF00005">
    <property type="entry name" value="ABC_tran"/>
    <property type="match status" value="1"/>
</dbReference>
<reference evidence="8 9" key="1">
    <citation type="journal article" date="2011" name="J. Bacteriol.">
        <title>Genome Sequences of Alicycliphilus denitrificans Strains BC and K601T.</title>
        <authorList>
            <person name="Oosterkamp M.J."/>
            <person name="Veuskens T."/>
            <person name="Plugge C.M."/>
            <person name="Langenhoff A.A."/>
            <person name="Gerritse J."/>
            <person name="van Berkel W.J."/>
            <person name="Pieper D.H."/>
            <person name="Junca H."/>
            <person name="Goodwin L.A."/>
            <person name="Daligault H.E."/>
            <person name="Bruce D.C."/>
            <person name="Detter J.C."/>
            <person name="Tapia R."/>
            <person name="Han C.S."/>
            <person name="Land M.L."/>
            <person name="Hauser L.J."/>
            <person name="Smidt H."/>
            <person name="Stams A.J."/>
        </authorList>
    </citation>
    <scope>NUCLEOTIDE SEQUENCE [LARGE SCALE GENOMIC DNA]</scope>
    <source>
        <strain evidence="9">DSM 14773 / CIP 107495 / K601</strain>
    </source>
</reference>
<keyword evidence="3" id="KW-0536">Nodulation</keyword>
<dbReference type="PANTHER" id="PTHR42711:SF5">
    <property type="entry name" value="ABC TRANSPORTER ATP-BINDING PROTEIN NATA"/>
    <property type="match status" value="1"/>
</dbReference>
<keyword evidence="5" id="KW-0547">Nucleotide-binding</keyword>
<dbReference type="OrthoDB" id="9804819at2"/>
<dbReference type="SMART" id="SM00382">
    <property type="entry name" value="AAA"/>
    <property type="match status" value="1"/>
</dbReference>
<dbReference type="Gene3D" id="3.40.50.300">
    <property type="entry name" value="P-loop containing nucleotide triphosphate hydrolases"/>
    <property type="match status" value="1"/>
</dbReference>
<dbReference type="PANTHER" id="PTHR42711">
    <property type="entry name" value="ABC TRANSPORTER ATP-BINDING PROTEIN"/>
    <property type="match status" value="1"/>
</dbReference>
<dbReference type="STRING" id="596154.Alide2_1773"/>
<keyword evidence="6" id="KW-0067">ATP-binding</keyword>
<proteinExistence type="inferred from homology"/>
<dbReference type="Proteomes" id="UP000007938">
    <property type="component" value="Chromosome"/>
</dbReference>
<dbReference type="InterPro" id="IPR003593">
    <property type="entry name" value="AAA+_ATPase"/>
</dbReference>
<dbReference type="InterPro" id="IPR003439">
    <property type="entry name" value="ABC_transporter-like_ATP-bd"/>
</dbReference>
<dbReference type="GO" id="GO:0005524">
    <property type="term" value="F:ATP binding"/>
    <property type="evidence" value="ECO:0007669"/>
    <property type="project" value="UniProtKB-KW"/>
</dbReference>
<keyword evidence="9" id="KW-1185">Reference proteome</keyword>
<dbReference type="PROSITE" id="PS50893">
    <property type="entry name" value="ABC_TRANSPORTER_2"/>
    <property type="match status" value="1"/>
</dbReference>
<dbReference type="eggNOG" id="COG1131">
    <property type="taxonomic scope" value="Bacteria"/>
</dbReference>
<dbReference type="InterPro" id="IPR027417">
    <property type="entry name" value="P-loop_NTPase"/>
</dbReference>
<dbReference type="GO" id="GO:0016887">
    <property type="term" value="F:ATP hydrolysis activity"/>
    <property type="evidence" value="ECO:0007669"/>
    <property type="project" value="InterPro"/>
</dbReference>
<comment type="similarity">
    <text evidence="1">Belongs to the ABC transporter superfamily.</text>
</comment>
<accession>F4G5I4</accession>
<evidence type="ECO:0000256" key="1">
    <source>
        <dbReference type="ARBA" id="ARBA00005417"/>
    </source>
</evidence>
<keyword evidence="2" id="KW-0813">Transport</keyword>
<evidence type="ECO:0000256" key="2">
    <source>
        <dbReference type="ARBA" id="ARBA00022448"/>
    </source>
</evidence>
<dbReference type="KEGG" id="adk:Alide2_1773"/>
<dbReference type="SUPFAM" id="SSF52540">
    <property type="entry name" value="P-loop containing nucleoside triphosphate hydrolases"/>
    <property type="match status" value="1"/>
</dbReference>
<keyword evidence="4" id="KW-0472">Membrane</keyword>
<name>F4G5I4_ALIDK</name>
<dbReference type="HOGENOM" id="CLU_000604_1_2_4"/>
<reference evidence="8 9" key="2">
    <citation type="submission" date="2011-04" db="EMBL/GenBank/DDBJ databases">
        <title>Complete sequence of chromosome of Alicycliphilus denitrificans K601.</title>
        <authorList>
            <consortium name="US DOE Joint Genome Institute"/>
            <person name="Lucas S."/>
            <person name="Han J."/>
            <person name="Lapidus A."/>
            <person name="Cheng J.-F."/>
            <person name="Goodwin L."/>
            <person name="Pitluck S."/>
            <person name="Peters L."/>
            <person name="Zeytun A."/>
            <person name="Detter J.C."/>
            <person name="Han C."/>
            <person name="Tapia R."/>
            <person name="Land M."/>
            <person name="Hauser L."/>
            <person name="Kyrpides N."/>
            <person name="Ivanova N."/>
            <person name="Mikhailova N."/>
            <person name="Pagani I."/>
            <person name="Oosterkamp M."/>
            <person name="Pieper D."/>
            <person name="van Berkel W."/>
            <person name="Langenhoff A."/>
            <person name="Smidt H."/>
            <person name="Stams A."/>
            <person name="Woyke T."/>
        </authorList>
    </citation>
    <scope>NUCLEOTIDE SEQUENCE [LARGE SCALE GENOMIC DNA]</scope>
    <source>
        <strain evidence="9">DSM 14773 / CIP 107495 / K601</strain>
    </source>
</reference>
<dbReference type="AlphaFoldDB" id="F4G5I4"/>
<evidence type="ECO:0000256" key="6">
    <source>
        <dbReference type="ARBA" id="ARBA00022840"/>
    </source>
</evidence>
<dbReference type="EMBL" id="CP002657">
    <property type="protein sequence ID" value="AEB84160.1"/>
    <property type="molecule type" value="Genomic_DNA"/>
</dbReference>
<keyword evidence="4" id="KW-1003">Cell membrane</keyword>
<dbReference type="InterPro" id="IPR050763">
    <property type="entry name" value="ABC_transporter_ATP-binding"/>
</dbReference>
<organism evidence="8 9">
    <name type="scientific">Alicycliphilus denitrificans (strain DSM 14773 / CIP 107495 / K601)</name>
    <dbReference type="NCBI Taxonomy" id="596154"/>
    <lineage>
        <taxon>Bacteria</taxon>
        <taxon>Pseudomonadati</taxon>
        <taxon>Pseudomonadota</taxon>
        <taxon>Betaproteobacteria</taxon>
        <taxon>Burkholderiales</taxon>
        <taxon>Comamonadaceae</taxon>
        <taxon>Alicycliphilus</taxon>
    </lineage>
</organism>
<evidence type="ECO:0000313" key="9">
    <source>
        <dbReference type="Proteomes" id="UP000007938"/>
    </source>
</evidence>